<dbReference type="Proteomes" id="UP000499080">
    <property type="component" value="Unassembled WGS sequence"/>
</dbReference>
<dbReference type="PANTHER" id="PTHR33327:SF3">
    <property type="entry name" value="RNA-DIRECTED DNA POLYMERASE"/>
    <property type="match status" value="1"/>
</dbReference>
<dbReference type="AlphaFoldDB" id="A0A4Y2MQF2"/>
<protein>
    <submittedName>
        <fullName evidence="2">Uncharacterized protein</fullName>
    </submittedName>
</protein>
<feature type="region of interest" description="Disordered" evidence="1">
    <location>
        <begin position="92"/>
        <end position="114"/>
    </location>
</feature>
<sequence length="120" mass="13491">MRNLAPAKMEDDILQTFWLQRLPANLQQILTIFKASLDELAQIADKIHELSGCKLTIACVNAKSDQGELDAFKAELTDLKNMVKKLSVSPYSHGRIKPRRRSLTPSRRTANKKVGIKCLS</sequence>
<name>A0A4Y2MQF2_ARAVE</name>
<gene>
    <name evidence="2" type="ORF">AVEN_262207_1</name>
</gene>
<keyword evidence="3" id="KW-1185">Reference proteome</keyword>
<comment type="caution">
    <text evidence="2">The sequence shown here is derived from an EMBL/GenBank/DDBJ whole genome shotgun (WGS) entry which is preliminary data.</text>
</comment>
<accession>A0A4Y2MQF2</accession>
<dbReference type="PANTHER" id="PTHR33327">
    <property type="entry name" value="ENDONUCLEASE"/>
    <property type="match status" value="1"/>
</dbReference>
<organism evidence="2 3">
    <name type="scientific">Araneus ventricosus</name>
    <name type="common">Orbweaver spider</name>
    <name type="synonym">Epeira ventricosa</name>
    <dbReference type="NCBI Taxonomy" id="182803"/>
    <lineage>
        <taxon>Eukaryota</taxon>
        <taxon>Metazoa</taxon>
        <taxon>Ecdysozoa</taxon>
        <taxon>Arthropoda</taxon>
        <taxon>Chelicerata</taxon>
        <taxon>Arachnida</taxon>
        <taxon>Araneae</taxon>
        <taxon>Araneomorphae</taxon>
        <taxon>Entelegynae</taxon>
        <taxon>Araneoidea</taxon>
        <taxon>Araneidae</taxon>
        <taxon>Araneus</taxon>
    </lineage>
</organism>
<evidence type="ECO:0000256" key="1">
    <source>
        <dbReference type="SAM" id="MobiDB-lite"/>
    </source>
</evidence>
<reference evidence="2 3" key="1">
    <citation type="journal article" date="2019" name="Sci. Rep.">
        <title>Orb-weaving spider Araneus ventricosus genome elucidates the spidroin gene catalogue.</title>
        <authorList>
            <person name="Kono N."/>
            <person name="Nakamura H."/>
            <person name="Ohtoshi R."/>
            <person name="Moran D.A.P."/>
            <person name="Shinohara A."/>
            <person name="Yoshida Y."/>
            <person name="Fujiwara M."/>
            <person name="Mori M."/>
            <person name="Tomita M."/>
            <person name="Arakawa K."/>
        </authorList>
    </citation>
    <scope>NUCLEOTIDE SEQUENCE [LARGE SCALE GENOMIC DNA]</scope>
</reference>
<evidence type="ECO:0000313" key="3">
    <source>
        <dbReference type="Proteomes" id="UP000499080"/>
    </source>
</evidence>
<proteinExistence type="predicted"/>
<evidence type="ECO:0000313" key="2">
    <source>
        <dbReference type="EMBL" id="GBN28943.1"/>
    </source>
</evidence>
<dbReference type="EMBL" id="BGPR01007712">
    <property type="protein sequence ID" value="GBN28943.1"/>
    <property type="molecule type" value="Genomic_DNA"/>
</dbReference>
<dbReference type="OrthoDB" id="8066980at2759"/>